<dbReference type="EMBL" id="JABKAU010000019">
    <property type="protein sequence ID" value="NVO31832.1"/>
    <property type="molecule type" value="Genomic_DNA"/>
</dbReference>
<dbReference type="Pfam" id="PF01436">
    <property type="entry name" value="NHL"/>
    <property type="match status" value="1"/>
</dbReference>
<dbReference type="SUPFAM" id="SSF81296">
    <property type="entry name" value="E set domains"/>
    <property type="match status" value="4"/>
</dbReference>
<dbReference type="RefSeq" id="WP_176908728.1">
    <property type="nucleotide sequence ID" value="NZ_JABKAU010000019.1"/>
</dbReference>
<evidence type="ECO:0000256" key="2">
    <source>
        <dbReference type="PROSITE-ProRule" id="PRU00504"/>
    </source>
</evidence>
<evidence type="ECO:0000256" key="1">
    <source>
        <dbReference type="ARBA" id="ARBA00022737"/>
    </source>
</evidence>
<keyword evidence="3" id="KW-0732">Signal</keyword>
<feature type="repeat" description="NHL" evidence="2">
    <location>
        <begin position="449"/>
        <end position="485"/>
    </location>
</feature>
<feature type="domain" description="IPT/TIG" evidence="4">
    <location>
        <begin position="1332"/>
        <end position="1413"/>
    </location>
</feature>
<dbReference type="Pfam" id="PF18962">
    <property type="entry name" value="Por_Secre_tail"/>
    <property type="match status" value="1"/>
</dbReference>
<dbReference type="InterPro" id="IPR001258">
    <property type="entry name" value="NHL_repeat"/>
</dbReference>
<dbReference type="InterPro" id="IPR011042">
    <property type="entry name" value="6-blade_b-propeller_TolB-like"/>
</dbReference>
<evidence type="ECO:0000259" key="4">
    <source>
        <dbReference type="SMART" id="SM00429"/>
    </source>
</evidence>
<proteinExistence type="predicted"/>
<organism evidence="5 6">
    <name type="scientific">Hymenobacter lapidiphilus</name>
    <dbReference type="NCBI Taxonomy" id="2608003"/>
    <lineage>
        <taxon>Bacteria</taxon>
        <taxon>Pseudomonadati</taxon>
        <taxon>Bacteroidota</taxon>
        <taxon>Cytophagia</taxon>
        <taxon>Cytophagales</taxon>
        <taxon>Hymenobacteraceae</taxon>
        <taxon>Hymenobacter</taxon>
    </lineage>
</organism>
<feature type="domain" description="IPT/TIG" evidence="4">
    <location>
        <begin position="1248"/>
        <end position="1329"/>
    </location>
</feature>
<dbReference type="InterPro" id="IPR026444">
    <property type="entry name" value="Secre_tail"/>
</dbReference>
<reference evidence="5 6" key="1">
    <citation type="submission" date="2020-05" db="EMBL/GenBank/DDBJ databases">
        <title>Hymenobacter terrestris sp. nov. and Hymenobacter lapidiphilus sp. nov., isolated from regoliths in Antarctica.</title>
        <authorList>
            <person name="Sedlacek I."/>
            <person name="Pantucek R."/>
            <person name="Zeman M."/>
            <person name="Holochova P."/>
            <person name="Kralova S."/>
            <person name="Stankova E."/>
            <person name="Sedo O."/>
            <person name="Micenkova L."/>
            <person name="Svec P."/>
            <person name="Gupta V."/>
            <person name="Sood U."/>
            <person name="Korpole U.S."/>
            <person name="Lal R."/>
        </authorList>
    </citation>
    <scope>NUCLEOTIDE SEQUENCE [LARGE SCALE GENOMIC DNA]</scope>
    <source>
        <strain evidence="5 6">P5342</strain>
    </source>
</reference>
<sequence>MKKPLPLLLFCLLAIITSASAQVRDFRLDRMLGTPLDFPQDVKVSSTGVVHVLDRVGLVQLDGAGRYLQTIPLRSATRTPDYRTIALDGQNNIFVVNQAQSFVRKYSPNGDSLTQIGGAGAAAGQFQQPGGVAVDAAGNLYVADTGNNRLQKIGANGQVQWVYAPAGAQALVQPIDTKLAPDGSVYVLNSNYTAVRLSAAGQLLTSLSLRFPGQDAFDKTWGLAIDAANKLYVVSSRQRAIQQYDAQGVHQGAFGADSISLNGAHAALAVDGAGNVYLADAYDREQSVSSIRKLSPSGKQLAKWGNEMVFGHRMRQDEAGNIYYMDFKQTRIVKINPAGQQIATIGVPGRGDGQFSLLTSFALDLFGNVYGLEGFTYPPRVQKFNPQGQFVGKVDLPNPGTNSNGYYPSDLAVDVGGNLYVLDYYSGVRKYNAQGQLLHLIGKGGSGSGPGPGQFYAPRGIVLDYRGDVYVSDGAGARIQKFSPNGQLLREFISQFPPSFQGSPSLSANDAGLAVDGAGNVYASVGKDNFITMYEAGSNRQTKLVVGGNPPVITVNQRGTRLTTARWGHDVLRFFVPTTSRPENLISGKIFQDLNGDCVQQPNEPALPDMVVMAEPGDIYGLTDANGNYTLAVDTSTYFVQQILPALQPGRTVRQQCSGPPTVSLSSYGNAVRGPDFGNEVSIAPHLSVSVASDRRRRCFRNTTAVSYANTGFAASPTATVTVALPPEVIFVRADVPHTVDAAGNYVFAVGALQPNQRGTITILDSVRCDDPTIRGLTVCTRAWISPANGYVPPASWNRASLAVAGQVAGGSQVRFVVHNRGDGATTDSLGLRIFQDAQLSLVRPIALAAGDSLVLRWAATSPVVRVEVDQPASHPFGQLASATVEVPALRPNALPNPAMLAMSPADPQPEFAEDCQPILDSYDPNDKQVVPTGRTAQHYTPTGEALRYQIRFQNTGNDVAYQVAVVDTLSADLDLSTLLVGAVSHPYRLSVSGRQRPVLTFTFDRIMLPDSASNEVGSHGFVQFSIRPKGALPARTRIDNFADIFFDYNEAVRTDTTTNRIYDMPPSVVAAVALQYPDVLASPGITALAPAQGRQGTLVTLTGSKFSPVAASNHVVFNGVPAPVESATSTRLTVRVPAGATTGALTLTTADGGARSPSFTVFQAPTLTSVAPGEGQPGTEVTLTGTHFSAFTAQDTVTFNGVAARVLAASPSSLRVEVPAGATLGRISIRTLGGQVVSSAPFMVWYPPAISSSQPGRVRTGATVALTGLHFAEAASRNVVTFGGGPTGQVLQASATSLVVRVPPGAQSGPVRVQTPGGQATTATSLGVIPAPVITSFSPAQGPIGTAVTITGRNFGEEGLNDTILFGGLAARVLRTTATSAEVLVPRGASTGAVTAAGAGGRGQSGELFNVRALPLNDAVTVSPNPTHDKVIISWRQAEFVVRQVRIYDSIGSLIATETVASATADELTISLAHCRAGLYLAVIETPAGRVVKRITLL</sequence>
<dbReference type="PANTHER" id="PTHR24104:SF25">
    <property type="entry name" value="PROTEIN LIN-41"/>
    <property type="match status" value="1"/>
</dbReference>
<dbReference type="Gene3D" id="2.60.40.10">
    <property type="entry name" value="Immunoglobulins"/>
    <property type="match status" value="4"/>
</dbReference>
<keyword evidence="6" id="KW-1185">Reference proteome</keyword>
<feature type="domain" description="IPT/TIG" evidence="4">
    <location>
        <begin position="1165"/>
        <end position="1246"/>
    </location>
</feature>
<gene>
    <name evidence="5" type="ORF">HW554_11470</name>
</gene>
<dbReference type="SUPFAM" id="SSF63825">
    <property type="entry name" value="YWTD domain"/>
    <property type="match status" value="1"/>
</dbReference>
<dbReference type="CDD" id="cd00603">
    <property type="entry name" value="IPT_PCSR"/>
    <property type="match status" value="1"/>
</dbReference>
<dbReference type="Pfam" id="PF01833">
    <property type="entry name" value="TIG"/>
    <property type="match status" value="4"/>
</dbReference>
<feature type="signal peptide" evidence="3">
    <location>
        <begin position="1"/>
        <end position="21"/>
    </location>
</feature>
<accession>A0A7Y7PQF4</accession>
<comment type="caution">
    <text evidence="5">The sequence shown here is derived from an EMBL/GenBank/DDBJ whole genome shotgun (WGS) entry which is preliminary data.</text>
</comment>
<dbReference type="InterPro" id="IPR013783">
    <property type="entry name" value="Ig-like_fold"/>
</dbReference>
<name>A0A7Y7PQF4_9BACT</name>
<dbReference type="InterPro" id="IPR050952">
    <property type="entry name" value="TRIM-NHL_E3_ligases"/>
</dbReference>
<dbReference type="Gene3D" id="2.40.10.500">
    <property type="match status" value="1"/>
</dbReference>
<dbReference type="SUPFAM" id="SSF63829">
    <property type="entry name" value="Calcium-dependent phosphotriesterase"/>
    <property type="match status" value="1"/>
</dbReference>
<dbReference type="PANTHER" id="PTHR24104">
    <property type="entry name" value="E3 UBIQUITIN-PROTEIN LIGASE NHLRC1-RELATED"/>
    <property type="match status" value="1"/>
</dbReference>
<evidence type="ECO:0000313" key="6">
    <source>
        <dbReference type="Proteomes" id="UP000565521"/>
    </source>
</evidence>
<feature type="domain" description="IPT/TIG" evidence="4">
    <location>
        <begin position="1083"/>
        <end position="1163"/>
    </location>
</feature>
<dbReference type="GO" id="GO:0008270">
    <property type="term" value="F:zinc ion binding"/>
    <property type="evidence" value="ECO:0007669"/>
    <property type="project" value="UniProtKB-KW"/>
</dbReference>
<evidence type="ECO:0000313" key="5">
    <source>
        <dbReference type="EMBL" id="NVO31832.1"/>
    </source>
</evidence>
<feature type="repeat" description="NHL" evidence="2">
    <location>
        <begin position="113"/>
        <end position="156"/>
    </location>
</feature>
<dbReference type="Proteomes" id="UP000565521">
    <property type="component" value="Unassembled WGS sequence"/>
</dbReference>
<dbReference type="SMART" id="SM00429">
    <property type="entry name" value="IPT"/>
    <property type="match status" value="4"/>
</dbReference>
<dbReference type="Gene3D" id="2.120.10.30">
    <property type="entry name" value="TolB, C-terminal domain"/>
    <property type="match status" value="3"/>
</dbReference>
<dbReference type="NCBIfam" id="TIGR04183">
    <property type="entry name" value="Por_Secre_tail"/>
    <property type="match status" value="1"/>
</dbReference>
<dbReference type="PROSITE" id="PS51125">
    <property type="entry name" value="NHL"/>
    <property type="match status" value="2"/>
</dbReference>
<dbReference type="Pfam" id="PF24595">
    <property type="entry name" value="DUF7619"/>
    <property type="match status" value="1"/>
</dbReference>
<evidence type="ECO:0000256" key="3">
    <source>
        <dbReference type="SAM" id="SignalP"/>
    </source>
</evidence>
<dbReference type="InterPro" id="IPR002909">
    <property type="entry name" value="IPT_dom"/>
</dbReference>
<dbReference type="CDD" id="cd00102">
    <property type="entry name" value="IPT"/>
    <property type="match status" value="2"/>
</dbReference>
<protein>
    <submittedName>
        <fullName evidence="5">IPT/TIG domain-containing protein</fullName>
    </submittedName>
</protein>
<keyword evidence="1" id="KW-0677">Repeat</keyword>
<feature type="chain" id="PRO_5031459101" evidence="3">
    <location>
        <begin position="22"/>
        <end position="1499"/>
    </location>
</feature>
<dbReference type="InterPro" id="IPR014756">
    <property type="entry name" value="Ig_E-set"/>
</dbReference>
<dbReference type="InterPro" id="IPR055353">
    <property type="entry name" value="DUF7619"/>
</dbReference>